<organism evidence="1 2">
    <name type="scientific">Dreissena polymorpha</name>
    <name type="common">Zebra mussel</name>
    <name type="synonym">Mytilus polymorpha</name>
    <dbReference type="NCBI Taxonomy" id="45954"/>
    <lineage>
        <taxon>Eukaryota</taxon>
        <taxon>Metazoa</taxon>
        <taxon>Spiralia</taxon>
        <taxon>Lophotrochozoa</taxon>
        <taxon>Mollusca</taxon>
        <taxon>Bivalvia</taxon>
        <taxon>Autobranchia</taxon>
        <taxon>Heteroconchia</taxon>
        <taxon>Euheterodonta</taxon>
        <taxon>Imparidentia</taxon>
        <taxon>Neoheterodontei</taxon>
        <taxon>Myida</taxon>
        <taxon>Dreissenoidea</taxon>
        <taxon>Dreissenidae</taxon>
        <taxon>Dreissena</taxon>
    </lineage>
</organism>
<protein>
    <submittedName>
        <fullName evidence="1">Uncharacterized protein</fullName>
    </submittedName>
</protein>
<dbReference type="EMBL" id="JAIWYP010000008">
    <property type="protein sequence ID" value="KAH3791064.1"/>
    <property type="molecule type" value="Genomic_DNA"/>
</dbReference>
<name>A0A9D4F294_DREPO</name>
<accession>A0A9D4F294</accession>
<keyword evidence="2" id="KW-1185">Reference proteome</keyword>
<dbReference type="Proteomes" id="UP000828390">
    <property type="component" value="Unassembled WGS sequence"/>
</dbReference>
<comment type="caution">
    <text evidence="1">The sequence shown here is derived from an EMBL/GenBank/DDBJ whole genome shotgun (WGS) entry which is preliminary data.</text>
</comment>
<dbReference type="AlphaFoldDB" id="A0A9D4F294"/>
<reference evidence="1" key="1">
    <citation type="journal article" date="2019" name="bioRxiv">
        <title>The Genome of the Zebra Mussel, Dreissena polymorpha: A Resource for Invasive Species Research.</title>
        <authorList>
            <person name="McCartney M.A."/>
            <person name="Auch B."/>
            <person name="Kono T."/>
            <person name="Mallez S."/>
            <person name="Zhang Y."/>
            <person name="Obille A."/>
            <person name="Becker A."/>
            <person name="Abrahante J.E."/>
            <person name="Garbe J."/>
            <person name="Badalamenti J.P."/>
            <person name="Herman A."/>
            <person name="Mangelson H."/>
            <person name="Liachko I."/>
            <person name="Sullivan S."/>
            <person name="Sone E.D."/>
            <person name="Koren S."/>
            <person name="Silverstein K.A.T."/>
            <person name="Beckman K.B."/>
            <person name="Gohl D.M."/>
        </authorList>
    </citation>
    <scope>NUCLEOTIDE SEQUENCE</scope>
    <source>
        <strain evidence="1">Duluth1</strain>
        <tissue evidence="1">Whole animal</tissue>
    </source>
</reference>
<evidence type="ECO:0000313" key="1">
    <source>
        <dbReference type="EMBL" id="KAH3791064.1"/>
    </source>
</evidence>
<gene>
    <name evidence="1" type="ORF">DPMN_169275</name>
</gene>
<proteinExistence type="predicted"/>
<reference evidence="1" key="2">
    <citation type="submission" date="2020-11" db="EMBL/GenBank/DDBJ databases">
        <authorList>
            <person name="McCartney M.A."/>
            <person name="Auch B."/>
            <person name="Kono T."/>
            <person name="Mallez S."/>
            <person name="Becker A."/>
            <person name="Gohl D.M."/>
            <person name="Silverstein K.A.T."/>
            <person name="Koren S."/>
            <person name="Bechman K.B."/>
            <person name="Herman A."/>
            <person name="Abrahante J.E."/>
            <person name="Garbe J."/>
        </authorList>
    </citation>
    <scope>NUCLEOTIDE SEQUENCE</scope>
    <source>
        <strain evidence="1">Duluth1</strain>
        <tissue evidence="1">Whole animal</tissue>
    </source>
</reference>
<sequence length="85" mass="9467">MLGTELEGHGYRCVHAVHDADRLIVETSLKLAETSNVTIIGEDTDLLVLLLHFYSPSRSVFFKSATSATASKGLRVWHIQKTKRV</sequence>
<evidence type="ECO:0000313" key="2">
    <source>
        <dbReference type="Proteomes" id="UP000828390"/>
    </source>
</evidence>